<comment type="caution">
    <text evidence="2">The sequence shown here is derived from an EMBL/GenBank/DDBJ whole genome shotgun (WGS) entry which is preliminary data.</text>
</comment>
<feature type="region of interest" description="Disordered" evidence="1">
    <location>
        <begin position="135"/>
        <end position="265"/>
    </location>
</feature>
<dbReference type="GO" id="GO:0030198">
    <property type="term" value="P:extracellular matrix organization"/>
    <property type="evidence" value="ECO:0007669"/>
    <property type="project" value="TreeGrafter"/>
</dbReference>
<dbReference type="EMBL" id="SNRY01000007">
    <property type="protein sequence ID" value="KAA6351924.1"/>
    <property type="molecule type" value="Genomic_DNA"/>
</dbReference>
<feature type="compositionally biased region" description="Low complexity" evidence="1">
    <location>
        <begin position="204"/>
        <end position="258"/>
    </location>
</feature>
<gene>
    <name evidence="2" type="ORF">EZS27_000721</name>
</gene>
<evidence type="ECO:0000256" key="1">
    <source>
        <dbReference type="SAM" id="MobiDB-lite"/>
    </source>
</evidence>
<organism evidence="2">
    <name type="scientific">termite gut metagenome</name>
    <dbReference type="NCBI Taxonomy" id="433724"/>
    <lineage>
        <taxon>unclassified sequences</taxon>
        <taxon>metagenomes</taxon>
        <taxon>organismal metagenomes</taxon>
    </lineage>
</organism>
<dbReference type="Pfam" id="PF01391">
    <property type="entry name" value="Collagen"/>
    <property type="match status" value="1"/>
</dbReference>
<sequence>MRKTIICLLMLMNFSGIFAQVPGYISYQAVVRETSGKLVENKPVGIQISILQGGETGTVVYCETHAVTTNVNGVMTLLIGNGTVKQGTFASIDWATGIYFVKTEIDPAGGTSYSIIGTTQLLSVPYALYAKTSGSSIPGPQGPTGAIGPQGPSGSQGLQGPQGPAGASGPAGAIGATGLQGVPGPQGATGAIGPQGPTGPQGPQGPAGATGATGTQGPAGPQGATGATGPQGPAGLQGATGPQGPAGPQGATGATGPQGDSGLSTYQIWLNNGNSGSEVDFLAQYQSVKPDWDAAVGSAAEILNKPTLFTGNYYDLSDRPRGETTGDILYWDADSSEEGVWVSLPKGNFGSILSINSEGKPEWVNIVQLYSYVADVKYDTIYASAGSHGKISPAGKIMVARGGISQYTITPAAGYGIDSLYIDSIATDISGIDRTVPYSYTFDDIDTTRYIHAVFAQKEVTFNISYDGLSADEVSVFVGDTKIGNGSSHSFAVGGSISFSIEVASRTGLIVKYGTEDITKELIRNGYSHTINNVLENGTVTIDFIKNANTYAVGDLYPNASNPEGVVALVESGGTKGIILNLQETEAVWTTTSELALINANDEWNGANNTTVVAGNIDNYPAFKVARAYGAGWYLPASKELSTIVKNYQKIAPALSTAGGAPLYDIYWSSTEYDSDYVWGIYVGEEALDYFYKQGSYKVRAIKVFEE</sequence>
<name>A0A5J4T0U3_9ZZZZ</name>
<feature type="compositionally biased region" description="Low complexity" evidence="1">
    <location>
        <begin position="183"/>
        <end position="195"/>
    </location>
</feature>
<dbReference type="AlphaFoldDB" id="A0A5J4T0U3"/>
<evidence type="ECO:0008006" key="3">
    <source>
        <dbReference type="Google" id="ProtNLM"/>
    </source>
</evidence>
<reference evidence="2" key="1">
    <citation type="submission" date="2019-03" db="EMBL/GenBank/DDBJ databases">
        <title>Single cell metagenomics reveals metabolic interactions within the superorganism composed of flagellate Streblomastix strix and complex community of Bacteroidetes bacteria on its surface.</title>
        <authorList>
            <person name="Treitli S.C."/>
            <person name="Kolisko M."/>
            <person name="Husnik F."/>
            <person name="Keeling P."/>
            <person name="Hampl V."/>
        </authorList>
    </citation>
    <scope>NUCLEOTIDE SEQUENCE</scope>
    <source>
        <strain evidence="2">STM</strain>
    </source>
</reference>
<proteinExistence type="predicted"/>
<accession>A0A5J4T0U3</accession>
<dbReference type="GO" id="GO:0031012">
    <property type="term" value="C:extracellular matrix"/>
    <property type="evidence" value="ECO:0007669"/>
    <property type="project" value="TreeGrafter"/>
</dbReference>
<dbReference type="GO" id="GO:0030020">
    <property type="term" value="F:extracellular matrix structural constituent conferring tensile strength"/>
    <property type="evidence" value="ECO:0007669"/>
    <property type="project" value="TreeGrafter"/>
</dbReference>
<dbReference type="GO" id="GO:0005615">
    <property type="term" value="C:extracellular space"/>
    <property type="evidence" value="ECO:0007669"/>
    <property type="project" value="TreeGrafter"/>
</dbReference>
<dbReference type="InterPro" id="IPR050149">
    <property type="entry name" value="Collagen_superfamily"/>
</dbReference>
<dbReference type="PANTHER" id="PTHR24023">
    <property type="entry name" value="COLLAGEN ALPHA"/>
    <property type="match status" value="1"/>
</dbReference>
<protein>
    <recommendedName>
        <fullName evidence="3">DUF1566 domain-containing protein</fullName>
    </recommendedName>
</protein>
<evidence type="ECO:0000313" key="2">
    <source>
        <dbReference type="EMBL" id="KAA6351924.1"/>
    </source>
</evidence>
<dbReference type="InterPro" id="IPR008160">
    <property type="entry name" value="Collagen"/>
</dbReference>
<dbReference type="PANTHER" id="PTHR24023:SF1095">
    <property type="entry name" value="EGF-LIKE DOMAIN-CONTAINING PROTEIN"/>
    <property type="match status" value="1"/>
</dbReference>
<feature type="compositionally biased region" description="Low complexity" evidence="1">
    <location>
        <begin position="146"/>
        <end position="176"/>
    </location>
</feature>